<dbReference type="RefSeq" id="WP_090019717.1">
    <property type="nucleotide sequence ID" value="NZ_FNCE01000005.1"/>
</dbReference>
<dbReference type="STRING" id="1082479.SAMN05216241_105116"/>
<organism evidence="3 4">
    <name type="scientific">Limimonas halophila</name>
    <dbReference type="NCBI Taxonomy" id="1082479"/>
    <lineage>
        <taxon>Bacteria</taxon>
        <taxon>Pseudomonadati</taxon>
        <taxon>Pseudomonadota</taxon>
        <taxon>Alphaproteobacteria</taxon>
        <taxon>Rhodospirillales</taxon>
        <taxon>Rhodovibrionaceae</taxon>
        <taxon>Limimonas</taxon>
    </lineage>
</organism>
<keyword evidence="2" id="KW-0732">Signal</keyword>
<evidence type="ECO:0008006" key="5">
    <source>
        <dbReference type="Google" id="ProtNLM"/>
    </source>
</evidence>
<evidence type="ECO:0000256" key="2">
    <source>
        <dbReference type="SAM" id="SignalP"/>
    </source>
</evidence>
<feature type="region of interest" description="Disordered" evidence="1">
    <location>
        <begin position="50"/>
        <end position="73"/>
    </location>
</feature>
<sequence length="182" mass="18337">MTARIRTLALIPAAALALALAPGAQAQPGNSGQPPGQAGIEQIELPSGVTIPQQGQPFSPELGEAFDPSGPLPAVFTQLPPAAPGNAAFVVQDGSTNASVLVAAGRGNRTAQLQRGSGHVSEVTIEGNANRALTDQAGRDHEAILTIAGDGSAIATIQRGAGKRIEIDHTGPQPAGLVVRQN</sequence>
<proteinExistence type="predicted"/>
<accession>A0A1G7RFR4</accession>
<dbReference type="Proteomes" id="UP000199415">
    <property type="component" value="Unassembled WGS sequence"/>
</dbReference>
<reference evidence="3 4" key="1">
    <citation type="submission" date="2016-10" db="EMBL/GenBank/DDBJ databases">
        <authorList>
            <person name="de Groot N.N."/>
        </authorList>
    </citation>
    <scope>NUCLEOTIDE SEQUENCE [LARGE SCALE GENOMIC DNA]</scope>
    <source>
        <strain evidence="3 4">DSM 25584</strain>
    </source>
</reference>
<evidence type="ECO:0000313" key="3">
    <source>
        <dbReference type="EMBL" id="SDG09608.1"/>
    </source>
</evidence>
<dbReference type="EMBL" id="FNCE01000005">
    <property type="protein sequence ID" value="SDG09608.1"/>
    <property type="molecule type" value="Genomic_DNA"/>
</dbReference>
<name>A0A1G7RFR4_9PROT</name>
<protein>
    <recommendedName>
        <fullName evidence="5">Curlin associated repeat-containing protein</fullName>
    </recommendedName>
</protein>
<dbReference type="AlphaFoldDB" id="A0A1G7RFR4"/>
<evidence type="ECO:0000256" key="1">
    <source>
        <dbReference type="SAM" id="MobiDB-lite"/>
    </source>
</evidence>
<evidence type="ECO:0000313" key="4">
    <source>
        <dbReference type="Proteomes" id="UP000199415"/>
    </source>
</evidence>
<feature type="signal peptide" evidence="2">
    <location>
        <begin position="1"/>
        <end position="26"/>
    </location>
</feature>
<feature type="chain" id="PRO_5011517762" description="Curlin associated repeat-containing protein" evidence="2">
    <location>
        <begin position="27"/>
        <end position="182"/>
    </location>
</feature>
<keyword evidence="4" id="KW-1185">Reference proteome</keyword>
<gene>
    <name evidence="3" type="ORF">SAMN05216241_105116</name>
</gene>